<dbReference type="InterPro" id="IPR008271">
    <property type="entry name" value="Ser/Thr_kinase_AS"/>
</dbReference>
<dbReference type="Pfam" id="PF00069">
    <property type="entry name" value="Pkinase"/>
    <property type="match status" value="1"/>
</dbReference>
<dbReference type="SMART" id="SM00220">
    <property type="entry name" value="S_TKc"/>
    <property type="match status" value="1"/>
</dbReference>
<keyword evidence="4" id="KW-0418">Kinase</keyword>
<dbReference type="InterPro" id="IPR011009">
    <property type="entry name" value="Kinase-like_dom_sf"/>
</dbReference>
<evidence type="ECO:0000313" key="10">
    <source>
        <dbReference type="EMBL" id="CAF0788774.1"/>
    </source>
</evidence>
<dbReference type="OrthoDB" id="63267at2759"/>
<protein>
    <recommendedName>
        <fullName evidence="9">Protein kinase domain-containing protein</fullName>
    </recommendedName>
</protein>
<evidence type="ECO:0000256" key="1">
    <source>
        <dbReference type="ARBA" id="ARBA00022527"/>
    </source>
</evidence>
<dbReference type="PROSITE" id="PS00108">
    <property type="entry name" value="PROTEIN_KINASE_ST"/>
    <property type="match status" value="1"/>
</dbReference>
<accession>A0A813S1D3</accession>
<dbReference type="Gene3D" id="1.10.510.10">
    <property type="entry name" value="Transferase(Phosphotransferase) domain 1"/>
    <property type="match status" value="1"/>
</dbReference>
<dbReference type="PANTHER" id="PTHR24353">
    <property type="entry name" value="CYCLIC NUCLEOTIDE-DEPENDENT PROTEIN KINASE"/>
    <property type="match status" value="1"/>
</dbReference>
<dbReference type="SUPFAM" id="SSF56112">
    <property type="entry name" value="Protein kinase-like (PK-like)"/>
    <property type="match status" value="1"/>
</dbReference>
<keyword evidence="5 6" id="KW-0067">ATP-binding</keyword>
<evidence type="ECO:0000256" key="3">
    <source>
        <dbReference type="ARBA" id="ARBA00022741"/>
    </source>
</evidence>
<gene>
    <name evidence="10" type="ORF">OXX778_LOCUS5858</name>
</gene>
<evidence type="ECO:0000256" key="4">
    <source>
        <dbReference type="ARBA" id="ARBA00022777"/>
    </source>
</evidence>
<comment type="caution">
    <text evidence="10">The sequence shown here is derived from an EMBL/GenBank/DDBJ whole genome shotgun (WGS) entry which is preliminary data.</text>
</comment>
<keyword evidence="11" id="KW-1185">Reference proteome</keyword>
<dbReference type="InterPro" id="IPR017441">
    <property type="entry name" value="Protein_kinase_ATP_BS"/>
</dbReference>
<feature type="binding site" evidence="6">
    <location>
        <position position="171"/>
    </location>
    <ligand>
        <name>ATP</name>
        <dbReference type="ChEBI" id="CHEBI:30616"/>
    </ligand>
</feature>
<evidence type="ECO:0000256" key="5">
    <source>
        <dbReference type="ARBA" id="ARBA00022840"/>
    </source>
</evidence>
<dbReference type="PANTHER" id="PTHR24353:SF37">
    <property type="entry name" value="CAMP-DEPENDENT PROTEIN KINASE CATALYTIC SUBUNIT PRKX"/>
    <property type="match status" value="1"/>
</dbReference>
<evidence type="ECO:0000256" key="2">
    <source>
        <dbReference type="ARBA" id="ARBA00022679"/>
    </source>
</evidence>
<keyword evidence="3 6" id="KW-0547">Nucleotide-binding</keyword>
<dbReference type="PROSITE" id="PS50011">
    <property type="entry name" value="PROTEIN_KINASE_DOM"/>
    <property type="match status" value="1"/>
</dbReference>
<feature type="region of interest" description="Disordered" evidence="8">
    <location>
        <begin position="28"/>
        <end position="53"/>
    </location>
</feature>
<dbReference type="PROSITE" id="PS00107">
    <property type="entry name" value="PROTEIN_KINASE_ATP"/>
    <property type="match status" value="1"/>
</dbReference>
<proteinExistence type="inferred from homology"/>
<keyword evidence="1 7" id="KW-0723">Serine/threonine-protein kinase</keyword>
<keyword evidence="2" id="KW-0808">Transferase</keyword>
<dbReference type="EMBL" id="CAJNOC010000661">
    <property type="protein sequence ID" value="CAF0788774.1"/>
    <property type="molecule type" value="Genomic_DNA"/>
</dbReference>
<dbReference type="Proteomes" id="UP000663879">
    <property type="component" value="Unassembled WGS sequence"/>
</dbReference>
<dbReference type="InterPro" id="IPR000719">
    <property type="entry name" value="Prot_kinase_dom"/>
</dbReference>
<dbReference type="GO" id="GO:0004691">
    <property type="term" value="F:cAMP-dependent protein kinase activity"/>
    <property type="evidence" value="ECO:0007669"/>
    <property type="project" value="TreeGrafter"/>
</dbReference>
<evidence type="ECO:0000256" key="8">
    <source>
        <dbReference type="SAM" id="MobiDB-lite"/>
    </source>
</evidence>
<dbReference type="FunFam" id="3.30.200.20:FF:000042">
    <property type="entry name" value="Aurora kinase A"/>
    <property type="match status" value="1"/>
</dbReference>
<dbReference type="Gene3D" id="3.30.200.20">
    <property type="entry name" value="Phosphorylase Kinase, domain 1"/>
    <property type="match status" value="1"/>
</dbReference>
<comment type="similarity">
    <text evidence="7">Belongs to the protein kinase superfamily.</text>
</comment>
<feature type="domain" description="Protein kinase" evidence="9">
    <location>
        <begin position="142"/>
        <end position="399"/>
    </location>
</feature>
<dbReference type="FunFam" id="1.10.510.10:FF:000465">
    <property type="entry name" value="Non-specific serine/threonine protein kinase"/>
    <property type="match status" value="1"/>
</dbReference>
<reference evidence="10" key="1">
    <citation type="submission" date="2021-02" db="EMBL/GenBank/DDBJ databases">
        <authorList>
            <person name="Nowell W R."/>
        </authorList>
    </citation>
    <scope>NUCLEOTIDE SEQUENCE</scope>
    <source>
        <strain evidence="10">Ploen Becks lab</strain>
    </source>
</reference>
<evidence type="ECO:0000256" key="7">
    <source>
        <dbReference type="RuleBase" id="RU000304"/>
    </source>
</evidence>
<dbReference type="GO" id="GO:0005524">
    <property type="term" value="F:ATP binding"/>
    <property type="evidence" value="ECO:0007669"/>
    <property type="project" value="UniProtKB-UniRule"/>
</dbReference>
<dbReference type="GO" id="GO:0005952">
    <property type="term" value="C:cAMP-dependent protein kinase complex"/>
    <property type="evidence" value="ECO:0007669"/>
    <property type="project" value="TreeGrafter"/>
</dbReference>
<evidence type="ECO:0000256" key="6">
    <source>
        <dbReference type="PROSITE-ProRule" id="PRU10141"/>
    </source>
</evidence>
<feature type="compositionally biased region" description="Basic and acidic residues" evidence="8">
    <location>
        <begin position="31"/>
        <end position="49"/>
    </location>
</feature>
<sequence length="417" mass="47988">MKKESQRKSSNSIVKNSLLDALYNTTIPLNPKKDKAKMKQEKIKKKSDDDQYSPDSSFLLNLIKKNVNLDSDHFQSDSDSDSSGSVKDKIYFYESKTSSQRSKSSSSKNLNTYELALADSKKFLKKYYNPAKSQANLKLNHFSLMCTLGRGSFGRVLLAYHKKNDKFYAVKVLNKDVLVKNHQISHTINERNILYACNHPNIIKLYASFKDNSNIYFITDLYCNNDLYSLLKKYKSFEEKHAKFLSANLFLALEYLHANQVIYRDLKPENILIADNGYIKLTDFGFAKKIKDTTETMCGTPDYISPEVLSAKPYGKSVDWWGFGIFVYEMNYGKPPFCAANANDTDALYNLILDGKYTIPSNFGDHLADICQKLLEKKVSKRLGCLKRGSNDIREHPWFDDIDWLAVYHQKFPFPFL</sequence>
<evidence type="ECO:0000259" key="9">
    <source>
        <dbReference type="PROSITE" id="PS50011"/>
    </source>
</evidence>
<dbReference type="AlphaFoldDB" id="A0A813S1D3"/>
<dbReference type="GO" id="GO:0005829">
    <property type="term" value="C:cytosol"/>
    <property type="evidence" value="ECO:0007669"/>
    <property type="project" value="TreeGrafter"/>
</dbReference>
<organism evidence="10 11">
    <name type="scientific">Brachionus calyciflorus</name>
    <dbReference type="NCBI Taxonomy" id="104777"/>
    <lineage>
        <taxon>Eukaryota</taxon>
        <taxon>Metazoa</taxon>
        <taxon>Spiralia</taxon>
        <taxon>Gnathifera</taxon>
        <taxon>Rotifera</taxon>
        <taxon>Eurotatoria</taxon>
        <taxon>Monogononta</taxon>
        <taxon>Pseudotrocha</taxon>
        <taxon>Ploima</taxon>
        <taxon>Brachionidae</taxon>
        <taxon>Brachionus</taxon>
    </lineage>
</organism>
<name>A0A813S1D3_9BILA</name>
<evidence type="ECO:0000313" key="11">
    <source>
        <dbReference type="Proteomes" id="UP000663879"/>
    </source>
</evidence>